<dbReference type="Proteomes" id="UP000521313">
    <property type="component" value="Unassembled WGS sequence"/>
</dbReference>
<dbReference type="Gene3D" id="3.40.50.300">
    <property type="entry name" value="P-loop containing nucleotide triphosphate hydrolases"/>
    <property type="match status" value="1"/>
</dbReference>
<reference evidence="1 2" key="1">
    <citation type="submission" date="2020-08" db="EMBL/GenBank/DDBJ databases">
        <title>Genomic Encyclopedia of Type Strains, Phase IV (KMG-IV): sequencing the most valuable type-strain genomes for metagenomic binning, comparative biology and taxonomic classification.</title>
        <authorList>
            <person name="Goeker M."/>
        </authorList>
    </citation>
    <scope>NUCLEOTIDE SEQUENCE [LARGE SCALE GENOMIC DNA]</scope>
    <source>
        <strain evidence="1 2">DSM 26963</strain>
    </source>
</reference>
<dbReference type="SUPFAM" id="SSF52540">
    <property type="entry name" value="P-loop containing nucleoside triphosphate hydrolases"/>
    <property type="match status" value="1"/>
</dbReference>
<gene>
    <name evidence="1" type="ORF">HNQ43_001239</name>
</gene>
<dbReference type="GO" id="GO:0016301">
    <property type="term" value="F:kinase activity"/>
    <property type="evidence" value="ECO:0007669"/>
    <property type="project" value="UniProtKB-KW"/>
</dbReference>
<evidence type="ECO:0000313" key="1">
    <source>
        <dbReference type="EMBL" id="MBB5185186.1"/>
    </source>
</evidence>
<evidence type="ECO:0000313" key="2">
    <source>
        <dbReference type="Proteomes" id="UP000521313"/>
    </source>
</evidence>
<protein>
    <submittedName>
        <fullName evidence="1">Uridine kinase</fullName>
    </submittedName>
</protein>
<dbReference type="EMBL" id="JACHHD010000011">
    <property type="protein sequence ID" value="MBB5185186.1"/>
    <property type="molecule type" value="Genomic_DNA"/>
</dbReference>
<dbReference type="RefSeq" id="WP_183375826.1">
    <property type="nucleotide sequence ID" value="NZ_JACHHD010000011.1"/>
</dbReference>
<organism evidence="1 2">
    <name type="scientific">Faecalicoccus acidiformans</name>
    <dbReference type="NCBI Taxonomy" id="915173"/>
    <lineage>
        <taxon>Bacteria</taxon>
        <taxon>Bacillati</taxon>
        <taxon>Bacillota</taxon>
        <taxon>Erysipelotrichia</taxon>
        <taxon>Erysipelotrichales</taxon>
        <taxon>Erysipelotrichaceae</taxon>
        <taxon>Faecalicoccus</taxon>
    </lineage>
</organism>
<accession>A0A7W8FY91</accession>
<keyword evidence="1" id="KW-0808">Transferase</keyword>
<dbReference type="InterPro" id="IPR027417">
    <property type="entry name" value="P-loop_NTPase"/>
</dbReference>
<proteinExistence type="predicted"/>
<name>A0A7W8FY91_9FIRM</name>
<keyword evidence="1" id="KW-0418">Kinase</keyword>
<dbReference type="AlphaFoldDB" id="A0A7W8FY91"/>
<sequence>MDLEQAIHHEKELHPLGTSQDLYKLIYQSCLGNGHMIKDEQVAYDCLVEEWKQAAWFPVQEIGNGYIRMPLIEMKEEDLLLWNELLIESAKTRHTHRAFDQALAKYGFFDRGPVSHSQIFKENYSPHYRVIRKEYVDYFSLFKVCLHAFSMQKVVLIDGPCASGKTTAARYLSSFFECPCIHMDDYFLPSSLKTKERLRTPGGNIDHERFYSEVVVPFLKKEDLFLRPFDCHTQTYRKPIHLEYTPFLIIEGCYSHHPAFGELNALKIYLDISQDLQKARLEKRSPSLIDRFLKEWIPMEELYFSTYSIKEKSDYVFSR</sequence>
<comment type="caution">
    <text evidence="1">The sequence shown here is derived from an EMBL/GenBank/DDBJ whole genome shotgun (WGS) entry which is preliminary data.</text>
</comment>